<evidence type="ECO:0000313" key="3">
    <source>
        <dbReference type="Proteomes" id="UP000252893"/>
    </source>
</evidence>
<dbReference type="CDD" id="cd00761">
    <property type="entry name" value="Glyco_tranf_GTA_type"/>
    <property type="match status" value="1"/>
</dbReference>
<dbReference type="GO" id="GO:0016740">
    <property type="term" value="F:transferase activity"/>
    <property type="evidence" value="ECO:0007669"/>
    <property type="project" value="UniProtKB-KW"/>
</dbReference>
<accession>A0A366DXK3</accession>
<comment type="caution">
    <text evidence="2">The sequence shown here is derived from an EMBL/GenBank/DDBJ whole genome shotgun (WGS) entry which is preliminary data.</text>
</comment>
<feature type="domain" description="Glycosyltransferase 2-like" evidence="1">
    <location>
        <begin position="15"/>
        <end position="119"/>
    </location>
</feature>
<dbReference type="AlphaFoldDB" id="A0A366DXK3"/>
<protein>
    <submittedName>
        <fullName evidence="2">Glycosyl transferase family 2</fullName>
    </submittedName>
</protein>
<evidence type="ECO:0000259" key="1">
    <source>
        <dbReference type="Pfam" id="PF00535"/>
    </source>
</evidence>
<sequence length="332" mass="37889">MSDLIINSTDLSVGIVTRTKNRIVLLRRALESVKNQSHENWILVIVNDGGDPAPVDRLVASIFNTDSRVRIIHHPESKGMEAASNAGISALDTDYAIIHDDDDSWAPEFLKVTTQTLIEKQKKFPSIRGIVTQLNSVFETVTANLIEIDRVEPWYAGQFDHLEEGFLSVQKMLVRNQFPPIAFLFNLSICKELGMFDSSLPVLGDWDFHTRFVLRHDIWVHPEYLAFYHHRTTATGAMGNTIHAGAHMHRAYRQILRNKWIRADLNGASGSNRMAMIIGMEIQDEIKTEFHQLNANIHAYNYHRSNYKSPFRQAISNGVRKLKYIIKGKKNV</sequence>
<reference evidence="2 3" key="1">
    <citation type="submission" date="2018-06" db="EMBL/GenBank/DDBJ databases">
        <title>Genomic Encyclopedia of Type Strains, Phase IV (KMG-IV): sequencing the most valuable type-strain genomes for metagenomic binning, comparative biology and taxonomic classification.</title>
        <authorList>
            <person name="Goeker M."/>
        </authorList>
    </citation>
    <scope>NUCLEOTIDE SEQUENCE [LARGE SCALE GENOMIC DNA]</scope>
    <source>
        <strain evidence="2 3">DSM 25619</strain>
    </source>
</reference>
<keyword evidence="2" id="KW-0808">Transferase</keyword>
<gene>
    <name evidence="2" type="ORF">DFR47_104200</name>
</gene>
<proteinExistence type="predicted"/>
<dbReference type="OrthoDB" id="174925at2"/>
<dbReference type="Gene3D" id="3.90.550.10">
    <property type="entry name" value="Spore Coat Polysaccharide Biosynthesis Protein SpsA, Chain A"/>
    <property type="match status" value="1"/>
</dbReference>
<organism evidence="2 3">
    <name type="scientific">Pseudochrobactrum asaccharolyticum</name>
    <dbReference type="NCBI Taxonomy" id="354351"/>
    <lineage>
        <taxon>Bacteria</taxon>
        <taxon>Pseudomonadati</taxon>
        <taxon>Pseudomonadota</taxon>
        <taxon>Alphaproteobacteria</taxon>
        <taxon>Hyphomicrobiales</taxon>
        <taxon>Brucellaceae</taxon>
        <taxon>Pseudochrobactrum</taxon>
    </lineage>
</organism>
<dbReference type="Proteomes" id="UP000252893">
    <property type="component" value="Unassembled WGS sequence"/>
</dbReference>
<dbReference type="PANTHER" id="PTHR43685:SF2">
    <property type="entry name" value="GLYCOSYLTRANSFERASE 2-LIKE DOMAIN-CONTAINING PROTEIN"/>
    <property type="match status" value="1"/>
</dbReference>
<dbReference type="EMBL" id="QNRH01000004">
    <property type="protein sequence ID" value="RBO94840.1"/>
    <property type="molecule type" value="Genomic_DNA"/>
</dbReference>
<dbReference type="InterPro" id="IPR029044">
    <property type="entry name" value="Nucleotide-diphossugar_trans"/>
</dbReference>
<dbReference type="InterPro" id="IPR050834">
    <property type="entry name" value="Glycosyltransf_2"/>
</dbReference>
<dbReference type="SUPFAM" id="SSF53448">
    <property type="entry name" value="Nucleotide-diphospho-sugar transferases"/>
    <property type="match status" value="1"/>
</dbReference>
<dbReference type="InterPro" id="IPR001173">
    <property type="entry name" value="Glyco_trans_2-like"/>
</dbReference>
<dbReference type="RefSeq" id="WP_113944706.1">
    <property type="nucleotide sequence ID" value="NZ_JBHEEG010000001.1"/>
</dbReference>
<keyword evidence="3" id="KW-1185">Reference proteome</keyword>
<evidence type="ECO:0000313" key="2">
    <source>
        <dbReference type="EMBL" id="RBO94840.1"/>
    </source>
</evidence>
<name>A0A366DXK3_9HYPH</name>
<dbReference type="PANTHER" id="PTHR43685">
    <property type="entry name" value="GLYCOSYLTRANSFERASE"/>
    <property type="match status" value="1"/>
</dbReference>
<dbReference type="Pfam" id="PF00535">
    <property type="entry name" value="Glycos_transf_2"/>
    <property type="match status" value="1"/>
</dbReference>